<feature type="domain" description="N-acetyltransferase" evidence="1">
    <location>
        <begin position="3"/>
        <end position="172"/>
    </location>
</feature>
<keyword evidence="3" id="KW-1185">Reference proteome</keyword>
<accession>A0A917Z497</accession>
<protein>
    <submittedName>
        <fullName evidence="2">N-acetyltransferase</fullName>
    </submittedName>
</protein>
<dbReference type="Proteomes" id="UP000606935">
    <property type="component" value="Unassembled WGS sequence"/>
</dbReference>
<dbReference type="SUPFAM" id="SSF55729">
    <property type="entry name" value="Acyl-CoA N-acyltransferases (Nat)"/>
    <property type="match status" value="1"/>
</dbReference>
<reference evidence="2" key="1">
    <citation type="journal article" date="2014" name="Int. J. Syst. Evol. Microbiol.">
        <title>Complete genome sequence of Corynebacterium casei LMG S-19264T (=DSM 44701T), isolated from a smear-ripened cheese.</title>
        <authorList>
            <consortium name="US DOE Joint Genome Institute (JGI-PGF)"/>
            <person name="Walter F."/>
            <person name="Albersmeier A."/>
            <person name="Kalinowski J."/>
            <person name="Ruckert C."/>
        </authorList>
    </citation>
    <scope>NUCLEOTIDE SEQUENCE</scope>
    <source>
        <strain evidence="2">CGMCC 1.7086</strain>
    </source>
</reference>
<evidence type="ECO:0000313" key="2">
    <source>
        <dbReference type="EMBL" id="GGO74777.1"/>
    </source>
</evidence>
<dbReference type="AlphaFoldDB" id="A0A917Z497"/>
<dbReference type="InterPro" id="IPR051908">
    <property type="entry name" value="Ribosomal_N-acetyltransferase"/>
</dbReference>
<dbReference type="InterPro" id="IPR016181">
    <property type="entry name" value="Acyl_CoA_acyltransferase"/>
</dbReference>
<dbReference type="PANTHER" id="PTHR43441">
    <property type="entry name" value="RIBOSOMAL-PROTEIN-SERINE ACETYLTRANSFERASE"/>
    <property type="match status" value="1"/>
</dbReference>
<gene>
    <name evidence="2" type="ORF">GCM10010982_38410</name>
</gene>
<organism evidence="2 3">
    <name type="scientific">Bowmanella pacifica</name>
    <dbReference type="NCBI Taxonomy" id="502051"/>
    <lineage>
        <taxon>Bacteria</taxon>
        <taxon>Pseudomonadati</taxon>
        <taxon>Pseudomonadota</taxon>
        <taxon>Gammaproteobacteria</taxon>
        <taxon>Alteromonadales</taxon>
        <taxon>Alteromonadaceae</taxon>
        <taxon>Bowmanella</taxon>
    </lineage>
</organism>
<sequence>MDIRIRPYRADDVEPLYEAVRSSVVHLSTWLPWCSEAYACEDAKAWVQGAANAWQEGSDYRFVIVDRQSGRLLGGVGLNQITEQHKVGCLGYWVRSDAVGQGIAKRAAQLALNYGFTQLGLMRIEILVLVNNLASNKVAVSLGGRLEALQRNKLYHQGQLCDANCYAVIPQDLSL</sequence>
<dbReference type="PANTHER" id="PTHR43441:SF10">
    <property type="entry name" value="ACETYLTRANSFERASE"/>
    <property type="match status" value="1"/>
</dbReference>
<dbReference type="InterPro" id="IPR000182">
    <property type="entry name" value="GNAT_dom"/>
</dbReference>
<dbReference type="EMBL" id="BMLS01000009">
    <property type="protein sequence ID" value="GGO74777.1"/>
    <property type="molecule type" value="Genomic_DNA"/>
</dbReference>
<dbReference type="Pfam" id="PF13302">
    <property type="entry name" value="Acetyltransf_3"/>
    <property type="match status" value="1"/>
</dbReference>
<reference evidence="2" key="2">
    <citation type="submission" date="2020-09" db="EMBL/GenBank/DDBJ databases">
        <authorList>
            <person name="Sun Q."/>
            <person name="Zhou Y."/>
        </authorList>
    </citation>
    <scope>NUCLEOTIDE SEQUENCE</scope>
    <source>
        <strain evidence="2">CGMCC 1.7086</strain>
    </source>
</reference>
<dbReference type="GO" id="GO:0008999">
    <property type="term" value="F:protein-N-terminal-alanine acetyltransferase activity"/>
    <property type="evidence" value="ECO:0007669"/>
    <property type="project" value="TreeGrafter"/>
</dbReference>
<dbReference type="Gene3D" id="3.40.630.30">
    <property type="match status" value="1"/>
</dbReference>
<name>A0A917Z497_9ALTE</name>
<comment type="caution">
    <text evidence="2">The sequence shown here is derived from an EMBL/GenBank/DDBJ whole genome shotgun (WGS) entry which is preliminary data.</text>
</comment>
<evidence type="ECO:0000259" key="1">
    <source>
        <dbReference type="PROSITE" id="PS51186"/>
    </source>
</evidence>
<proteinExistence type="predicted"/>
<dbReference type="GO" id="GO:1990189">
    <property type="term" value="F:protein N-terminal-serine acetyltransferase activity"/>
    <property type="evidence" value="ECO:0007669"/>
    <property type="project" value="TreeGrafter"/>
</dbReference>
<evidence type="ECO:0000313" key="3">
    <source>
        <dbReference type="Proteomes" id="UP000606935"/>
    </source>
</evidence>
<dbReference type="PROSITE" id="PS51186">
    <property type="entry name" value="GNAT"/>
    <property type="match status" value="1"/>
</dbReference>
<dbReference type="RefSeq" id="WP_188699089.1">
    <property type="nucleotide sequence ID" value="NZ_BMLS01000009.1"/>
</dbReference>
<dbReference type="GO" id="GO:0005737">
    <property type="term" value="C:cytoplasm"/>
    <property type="evidence" value="ECO:0007669"/>
    <property type="project" value="TreeGrafter"/>
</dbReference>